<evidence type="ECO:0000256" key="9">
    <source>
        <dbReference type="ARBA" id="ARBA00022679"/>
    </source>
</evidence>
<dbReference type="UniPathway" id="UPA00193"/>
<evidence type="ECO:0000256" key="8">
    <source>
        <dbReference type="ARBA" id="ARBA00022605"/>
    </source>
</evidence>
<comment type="subcellular location">
    <subcellularLocation>
        <location evidence="3 12">Cytoplasm</location>
    </subcellularLocation>
</comment>
<dbReference type="EMBL" id="DSPX01000201">
    <property type="protein sequence ID" value="HGG02887.1"/>
    <property type="molecule type" value="Genomic_DNA"/>
</dbReference>
<comment type="caution">
    <text evidence="12">Lacks conserved residue(s) required for the propagation of feature annotation.</text>
</comment>
<organism evidence="15">
    <name type="scientific">Planktothricoides sp. SpSt-374</name>
    <dbReference type="NCBI Taxonomy" id="2282167"/>
    <lineage>
        <taxon>Bacteria</taxon>
        <taxon>Bacillati</taxon>
        <taxon>Cyanobacteriota</taxon>
        <taxon>Cyanophyceae</taxon>
        <taxon>Oscillatoriophycideae</taxon>
        <taxon>Oscillatoriales</taxon>
        <taxon>Oscillatoriaceae</taxon>
        <taxon>Planktothricoides</taxon>
    </lineage>
</organism>
<dbReference type="InterPro" id="IPR015422">
    <property type="entry name" value="PyrdxlP-dep_Trfase_small"/>
</dbReference>
<comment type="function">
    <text evidence="11">Catalyzes the reversible interconversion of serine and glycine with tetrahydrofolate (THF) serving as the one-carbon carrier. This reaction serves as the major source of one-carbon groups required for the biosynthesis of purines, thymidylate, methionine, and other important biomolecules. Also exhibits THF-independent aldolase activity toward beta-hydroxyamino acids, producing glycine and aldehydes, via a retro-aldol mechanism. Thus, is able to catalyze the cleavage of L-allo-threonine.</text>
</comment>
<dbReference type="PIRSF" id="PIRSF000412">
    <property type="entry name" value="SHMT"/>
    <property type="match status" value="1"/>
</dbReference>
<evidence type="ECO:0000256" key="2">
    <source>
        <dbReference type="ARBA" id="ARBA00001933"/>
    </source>
</evidence>
<comment type="similarity">
    <text evidence="4 12">Belongs to the SHMT family.</text>
</comment>
<dbReference type="GO" id="GO:0004372">
    <property type="term" value="F:glycine hydroxymethyltransferase activity"/>
    <property type="evidence" value="ECO:0007669"/>
    <property type="project" value="UniProtKB-UniRule"/>
</dbReference>
<dbReference type="EC" id="2.1.2.1" evidence="12"/>
<dbReference type="FunFam" id="3.40.640.10:FF:000001">
    <property type="entry name" value="Serine hydroxymethyltransferase"/>
    <property type="match status" value="1"/>
</dbReference>
<evidence type="ECO:0000256" key="3">
    <source>
        <dbReference type="ARBA" id="ARBA00004496"/>
    </source>
</evidence>
<dbReference type="InterPro" id="IPR049943">
    <property type="entry name" value="Ser_HO-MeTrfase-like"/>
</dbReference>
<dbReference type="Gene3D" id="3.90.1150.10">
    <property type="entry name" value="Aspartate Aminotransferase, domain 1"/>
    <property type="match status" value="1"/>
</dbReference>
<keyword evidence="9 12" id="KW-0808">Transferase</keyword>
<dbReference type="CDD" id="cd00378">
    <property type="entry name" value="SHMT"/>
    <property type="match status" value="1"/>
</dbReference>
<dbReference type="GO" id="GO:0032259">
    <property type="term" value="P:methylation"/>
    <property type="evidence" value="ECO:0007669"/>
    <property type="project" value="UniProtKB-KW"/>
</dbReference>
<keyword evidence="7 12" id="KW-0554">One-carbon metabolism</keyword>
<evidence type="ECO:0000259" key="14">
    <source>
        <dbReference type="Pfam" id="PF00464"/>
    </source>
</evidence>
<comment type="catalytic activity">
    <reaction evidence="1 12">
        <text>(6R)-5,10-methylene-5,6,7,8-tetrahydrofolate + glycine + H2O = (6S)-5,6,7,8-tetrahydrofolate + L-serine</text>
        <dbReference type="Rhea" id="RHEA:15481"/>
        <dbReference type="ChEBI" id="CHEBI:15377"/>
        <dbReference type="ChEBI" id="CHEBI:15636"/>
        <dbReference type="ChEBI" id="CHEBI:33384"/>
        <dbReference type="ChEBI" id="CHEBI:57305"/>
        <dbReference type="ChEBI" id="CHEBI:57453"/>
        <dbReference type="EC" id="2.1.2.1"/>
    </reaction>
</comment>
<evidence type="ECO:0000313" key="15">
    <source>
        <dbReference type="EMBL" id="HGG02887.1"/>
    </source>
</evidence>
<comment type="subunit">
    <text evidence="5 12">Homodimer.</text>
</comment>
<dbReference type="GO" id="GO:0008168">
    <property type="term" value="F:methyltransferase activity"/>
    <property type="evidence" value="ECO:0007669"/>
    <property type="project" value="UniProtKB-KW"/>
</dbReference>
<dbReference type="GO" id="GO:0019264">
    <property type="term" value="P:glycine biosynthetic process from serine"/>
    <property type="evidence" value="ECO:0007669"/>
    <property type="project" value="UniProtKB-UniRule"/>
</dbReference>
<evidence type="ECO:0000256" key="13">
    <source>
        <dbReference type="PIRSR" id="PIRSR000412-50"/>
    </source>
</evidence>
<dbReference type="Pfam" id="PF00464">
    <property type="entry name" value="SHMT"/>
    <property type="match status" value="1"/>
</dbReference>
<sequence length="436" mass="46842">MTQTNLDVLATTDPAVAGLIARELQRQRDHLELIASENFASAAVLAAQGSVLTNKYAEGLPGKRYYGGCEFIDDIEQLAIDRVKQIFGAAHANVQPHSGAQANFAVFLALLEPGDTIMGMDLSHGGHLTHGSPVNVSGKWFQVKHYGVSQETEQLDYDQILALAKQHQPKLIICGYSAYPRVIDFEKFRHIADEVGAYLMADIAHIAGLVATGHHPNPINHCHVVTTTTHKTLRGPRGGLIMTADPELGKKFDKAVFPGTQGGPLEHVIAAKAVAFGEALKPEFKAYSGQVIANSRAMAAQLVARGFKLVSGGTDNHLMLVDLRSIGMTGKVADKLLGEVNITANKNTVPFDPESPFVTSGLRLGSPAMTTRGMGTAEFAEIADIISDRLLNPADDTSAQNCRDRVASLCQRFPLYTNDSGQNTSFESISEPAFVS</sequence>
<evidence type="ECO:0000256" key="11">
    <source>
        <dbReference type="ARBA" id="ARBA00054606"/>
    </source>
</evidence>
<dbReference type="PANTHER" id="PTHR11680:SF35">
    <property type="entry name" value="SERINE HYDROXYMETHYLTRANSFERASE 1"/>
    <property type="match status" value="1"/>
</dbReference>
<evidence type="ECO:0000256" key="6">
    <source>
        <dbReference type="ARBA" id="ARBA00022490"/>
    </source>
</evidence>
<feature type="domain" description="Serine hydroxymethyltransferase-like" evidence="14">
    <location>
        <begin position="10"/>
        <end position="386"/>
    </location>
</feature>
<comment type="caution">
    <text evidence="15">The sequence shown here is derived from an EMBL/GenBank/DDBJ whole genome shotgun (WGS) entry which is preliminary data.</text>
</comment>
<name>A0A7C3ZZZ4_9CYAN</name>
<dbReference type="InterPro" id="IPR001085">
    <property type="entry name" value="Ser_HO-MeTrfase"/>
</dbReference>
<evidence type="ECO:0000256" key="4">
    <source>
        <dbReference type="ARBA" id="ARBA00006376"/>
    </source>
</evidence>
<dbReference type="PANTHER" id="PTHR11680">
    <property type="entry name" value="SERINE HYDROXYMETHYLTRANSFERASE"/>
    <property type="match status" value="1"/>
</dbReference>
<evidence type="ECO:0000256" key="1">
    <source>
        <dbReference type="ARBA" id="ARBA00001528"/>
    </source>
</evidence>
<reference evidence="15" key="1">
    <citation type="journal article" date="2020" name="mSystems">
        <title>Genome- and Community-Level Interaction Insights into Carbon Utilization and Element Cycling Functions of Hydrothermarchaeota in Hydrothermal Sediment.</title>
        <authorList>
            <person name="Zhou Z."/>
            <person name="Liu Y."/>
            <person name="Xu W."/>
            <person name="Pan J."/>
            <person name="Luo Z.H."/>
            <person name="Li M."/>
        </authorList>
    </citation>
    <scope>NUCLEOTIDE SEQUENCE [LARGE SCALE GENOMIC DNA]</scope>
    <source>
        <strain evidence="15">SpSt-374</strain>
    </source>
</reference>
<dbReference type="GO" id="GO:0035999">
    <property type="term" value="P:tetrahydrofolate interconversion"/>
    <property type="evidence" value="ECO:0007669"/>
    <property type="project" value="UniProtKB-UniRule"/>
</dbReference>
<dbReference type="Gene3D" id="3.40.640.10">
    <property type="entry name" value="Type I PLP-dependent aspartate aminotransferase-like (Major domain)"/>
    <property type="match status" value="1"/>
</dbReference>
<comment type="cofactor">
    <cofactor evidence="2 12 13">
        <name>pyridoxal 5'-phosphate</name>
        <dbReference type="ChEBI" id="CHEBI:597326"/>
    </cofactor>
</comment>
<keyword evidence="6 12" id="KW-0963">Cytoplasm</keyword>
<dbReference type="GO" id="GO:0030170">
    <property type="term" value="F:pyridoxal phosphate binding"/>
    <property type="evidence" value="ECO:0007669"/>
    <property type="project" value="UniProtKB-UniRule"/>
</dbReference>
<dbReference type="HAMAP" id="MF_00051">
    <property type="entry name" value="SHMT"/>
    <property type="match status" value="1"/>
</dbReference>
<evidence type="ECO:0000256" key="12">
    <source>
        <dbReference type="HAMAP-Rule" id="MF_00051"/>
    </source>
</evidence>
<dbReference type="NCBIfam" id="NF000586">
    <property type="entry name" value="PRK00011.1"/>
    <property type="match status" value="1"/>
</dbReference>
<evidence type="ECO:0000256" key="7">
    <source>
        <dbReference type="ARBA" id="ARBA00022563"/>
    </source>
</evidence>
<keyword evidence="15" id="KW-0489">Methyltransferase</keyword>
<feature type="modified residue" description="N6-(pyridoxal phosphate)lysine" evidence="12 13">
    <location>
        <position position="231"/>
    </location>
</feature>
<dbReference type="InterPro" id="IPR019798">
    <property type="entry name" value="Ser_HO-MeTrfase_PLP_BS"/>
</dbReference>
<dbReference type="InterPro" id="IPR039429">
    <property type="entry name" value="SHMT-like_dom"/>
</dbReference>
<protein>
    <recommendedName>
        <fullName evidence="12">Serine hydroxymethyltransferase</fullName>
        <shortName evidence="12">SHMT</shortName>
        <shortName evidence="12">Serine methylase</shortName>
        <ecNumber evidence="12">2.1.2.1</ecNumber>
    </recommendedName>
</protein>
<comment type="pathway">
    <text evidence="12">One-carbon metabolism; tetrahydrofolate interconversion.</text>
</comment>
<dbReference type="PROSITE" id="PS00096">
    <property type="entry name" value="SHMT"/>
    <property type="match status" value="1"/>
</dbReference>
<gene>
    <name evidence="12" type="primary">glyA</name>
    <name evidence="15" type="ORF">ENR15_20155</name>
</gene>
<feature type="binding site" evidence="12">
    <location>
        <begin position="126"/>
        <end position="128"/>
    </location>
    <ligand>
        <name>(6S)-5,6,7,8-tetrahydrofolate</name>
        <dbReference type="ChEBI" id="CHEBI:57453"/>
    </ligand>
</feature>
<dbReference type="InterPro" id="IPR015421">
    <property type="entry name" value="PyrdxlP-dep_Trfase_major"/>
</dbReference>
<feature type="binding site" evidence="12">
    <location>
        <position position="122"/>
    </location>
    <ligand>
        <name>(6S)-5,6,7,8-tetrahydrofolate</name>
        <dbReference type="ChEBI" id="CHEBI:57453"/>
    </ligand>
</feature>
<dbReference type="SUPFAM" id="SSF53383">
    <property type="entry name" value="PLP-dependent transferases"/>
    <property type="match status" value="1"/>
</dbReference>
<keyword evidence="10 12" id="KW-0663">Pyridoxal phosphate</keyword>
<dbReference type="GO" id="GO:0005829">
    <property type="term" value="C:cytosol"/>
    <property type="evidence" value="ECO:0007669"/>
    <property type="project" value="TreeGrafter"/>
</dbReference>
<proteinExistence type="inferred from homology"/>
<evidence type="ECO:0000256" key="5">
    <source>
        <dbReference type="ARBA" id="ARBA00011738"/>
    </source>
</evidence>
<dbReference type="UniPathway" id="UPA00288">
    <property type="reaction ID" value="UER01023"/>
</dbReference>
<comment type="pathway">
    <text evidence="12">Amino-acid biosynthesis; glycine biosynthesis; glycine from L-serine: step 1/1.</text>
</comment>
<dbReference type="AlphaFoldDB" id="A0A7C3ZZZ4"/>
<dbReference type="FunFam" id="3.90.1150.10:FF:000003">
    <property type="entry name" value="Serine hydroxymethyltransferase"/>
    <property type="match status" value="1"/>
</dbReference>
<keyword evidence="8 12" id="KW-0028">Amino-acid biosynthesis</keyword>
<feature type="binding site" evidence="12">
    <location>
        <begin position="355"/>
        <end position="357"/>
    </location>
    <ligand>
        <name>(6S)-5,6,7,8-tetrahydrofolate</name>
        <dbReference type="ChEBI" id="CHEBI:57453"/>
    </ligand>
</feature>
<accession>A0A7C3ZZZ4</accession>
<evidence type="ECO:0000256" key="10">
    <source>
        <dbReference type="ARBA" id="ARBA00022898"/>
    </source>
</evidence>
<feature type="site" description="Plays an important role in substrate specificity" evidence="12">
    <location>
        <position position="230"/>
    </location>
</feature>
<dbReference type="InterPro" id="IPR015424">
    <property type="entry name" value="PyrdxlP-dep_Trfase"/>
</dbReference>